<evidence type="ECO:0000313" key="10">
    <source>
        <dbReference type="EMBL" id="MBB6178262.1"/>
    </source>
</evidence>
<dbReference type="InterPro" id="IPR043595">
    <property type="entry name" value="FaeB/C/D"/>
</dbReference>
<organism evidence="10 11">
    <name type="scientific">Pseudorhizobium flavum</name>
    <dbReference type="NCBI Taxonomy" id="1335061"/>
    <lineage>
        <taxon>Bacteria</taxon>
        <taxon>Pseudomonadati</taxon>
        <taxon>Pseudomonadota</taxon>
        <taxon>Alphaproteobacteria</taxon>
        <taxon>Hyphomicrobiales</taxon>
        <taxon>Rhizobiaceae</taxon>
        <taxon>Rhizobium/Agrobacterium group</taxon>
        <taxon>Pseudorhizobium</taxon>
    </lineage>
</organism>
<dbReference type="InterPro" id="IPR029058">
    <property type="entry name" value="AB_hydrolase_fold"/>
</dbReference>
<evidence type="ECO:0000256" key="4">
    <source>
        <dbReference type="ARBA" id="ARBA00022729"/>
    </source>
</evidence>
<keyword evidence="2" id="KW-0964">Secreted</keyword>
<feature type="region of interest" description="Disordered" evidence="8">
    <location>
        <begin position="376"/>
        <end position="397"/>
    </location>
</feature>
<dbReference type="SUPFAM" id="SSF53474">
    <property type="entry name" value="alpha/beta-Hydrolases"/>
    <property type="match status" value="1"/>
</dbReference>
<feature type="compositionally biased region" description="Polar residues" evidence="8">
    <location>
        <begin position="376"/>
        <end position="388"/>
    </location>
</feature>
<dbReference type="Gene3D" id="3.40.50.1820">
    <property type="entry name" value="alpha/beta hydrolase"/>
    <property type="match status" value="1"/>
</dbReference>
<evidence type="ECO:0000256" key="3">
    <source>
        <dbReference type="ARBA" id="ARBA00022651"/>
    </source>
</evidence>
<keyword evidence="4 9" id="KW-0732">Signal</keyword>
<evidence type="ECO:0000256" key="8">
    <source>
        <dbReference type="SAM" id="MobiDB-lite"/>
    </source>
</evidence>
<dbReference type="EMBL" id="JACHEJ010000001">
    <property type="protein sequence ID" value="MBB6178262.1"/>
    <property type="molecule type" value="Genomic_DNA"/>
</dbReference>
<dbReference type="GO" id="GO:0005576">
    <property type="term" value="C:extracellular region"/>
    <property type="evidence" value="ECO:0007669"/>
    <property type="project" value="UniProtKB-SubCell"/>
</dbReference>
<protein>
    <submittedName>
        <fullName evidence="10">Polyhydroxybutyrate depolymerase</fullName>
    </submittedName>
</protein>
<comment type="subcellular location">
    <subcellularLocation>
        <location evidence="1">Secreted</location>
    </subcellularLocation>
</comment>
<dbReference type="AlphaFoldDB" id="A0A7X0DAZ4"/>
<keyword evidence="6" id="KW-0119">Carbohydrate metabolism</keyword>
<keyword evidence="5" id="KW-0378">Hydrolase</keyword>
<dbReference type="Proteomes" id="UP000535501">
    <property type="component" value="Unassembled WGS sequence"/>
</dbReference>
<accession>A0A7X0DAZ4</accession>
<evidence type="ECO:0000256" key="1">
    <source>
        <dbReference type="ARBA" id="ARBA00004613"/>
    </source>
</evidence>
<comment type="caution">
    <text evidence="10">The sequence shown here is derived from an EMBL/GenBank/DDBJ whole genome shotgun (WGS) entry which is preliminary data.</text>
</comment>
<reference evidence="10 11" key="1">
    <citation type="submission" date="2020-08" db="EMBL/GenBank/DDBJ databases">
        <title>Genomic Encyclopedia of Type Strains, Phase IV (KMG-IV): sequencing the most valuable type-strain genomes for metagenomic binning, comparative biology and taxonomic classification.</title>
        <authorList>
            <person name="Goeker M."/>
        </authorList>
    </citation>
    <scope>NUCLEOTIDE SEQUENCE [LARGE SCALE GENOMIC DNA]</scope>
    <source>
        <strain evidence="10 11">DSM 102134</strain>
    </source>
</reference>
<evidence type="ECO:0000256" key="6">
    <source>
        <dbReference type="ARBA" id="ARBA00023277"/>
    </source>
</evidence>
<evidence type="ECO:0000256" key="2">
    <source>
        <dbReference type="ARBA" id="ARBA00022525"/>
    </source>
</evidence>
<feature type="chain" id="PRO_5030586050" evidence="9">
    <location>
        <begin position="34"/>
        <end position="397"/>
    </location>
</feature>
<dbReference type="GO" id="GO:0045493">
    <property type="term" value="P:xylan catabolic process"/>
    <property type="evidence" value="ECO:0007669"/>
    <property type="project" value="UniProtKB-KW"/>
</dbReference>
<dbReference type="PANTHER" id="PTHR38050">
    <property type="match status" value="1"/>
</dbReference>
<dbReference type="GO" id="GO:0030600">
    <property type="term" value="F:feruloyl esterase activity"/>
    <property type="evidence" value="ECO:0007669"/>
    <property type="project" value="InterPro"/>
</dbReference>
<proteinExistence type="predicted"/>
<evidence type="ECO:0000313" key="11">
    <source>
        <dbReference type="Proteomes" id="UP000535501"/>
    </source>
</evidence>
<keyword evidence="7" id="KW-0624">Polysaccharide degradation</keyword>
<sequence length="397" mass="41399">MAFARIDGFSGSAALARLIAAGAFFLGANAALADGCGQPIQPGRHEFKVQSTDADRTGVIFVPSSYAGTEKVPVVFDFHGSHSNPVGQLKRSSWDQVAEKEGFIVVALQGSLAGAFDGTHAWNVPLVTTQEGGLDEVAFIGAAVKAVEQAACVDRSRIYASGYSGGGRMLSQYICSGRSDFAAAGFVHSLRAGAPVNVDGQWKPDGATCAPSRPMSIIAFAGEKDDANPYAGGGKPYWQYGFLTALQRWSQMDGCTGDAVTHTVGDVTQRLYDTCKAGARIAAYVYANGTHAWPKTAPAEGMMASASSSSSQSGVVQVASVVKASAFDPSVDPAPRMWEFFLEADKRNIVAEAAPAIMKTGTAVASDCAVNGDLQGTNCSSQPSNMRRSAQGVRDAL</sequence>
<dbReference type="PANTHER" id="PTHR38050:SF2">
    <property type="entry name" value="FERULOYL ESTERASE C-RELATED"/>
    <property type="match status" value="1"/>
</dbReference>
<evidence type="ECO:0000256" key="7">
    <source>
        <dbReference type="ARBA" id="ARBA00023326"/>
    </source>
</evidence>
<keyword evidence="11" id="KW-1185">Reference proteome</keyword>
<evidence type="ECO:0000256" key="5">
    <source>
        <dbReference type="ARBA" id="ARBA00022801"/>
    </source>
</evidence>
<evidence type="ECO:0000256" key="9">
    <source>
        <dbReference type="SAM" id="SignalP"/>
    </source>
</evidence>
<gene>
    <name evidence="10" type="ORF">HNQ75_000205</name>
</gene>
<keyword evidence="3" id="KW-0858">Xylan degradation</keyword>
<feature type="signal peptide" evidence="9">
    <location>
        <begin position="1"/>
        <end position="33"/>
    </location>
</feature>
<name>A0A7X0DAZ4_9HYPH</name>
<dbReference type="RefSeq" id="WP_077549486.1">
    <property type="nucleotide sequence ID" value="NZ_JACHEJ010000001.1"/>
</dbReference>